<sequence>MIKQFIYLIFLVGYFSFSQITSVAEYVYVNKIINYKSKGVLKFTSNHSNYTLLRSEALVEEERTLDENGNVQINLPDSDDRPEYYLNRELKIFLNKVYGFREVYILEEEIPNINWKIEQEFKNLNTLICQKATGYFRGRTYIVWFANDIPVPYGPWKLQGLPGLIVEATDDEGLILFRLSKYSTQNQGENIQIPVGTKKMSLKEFVTKEKPEKQKEFFAYVSSLNTDRNTTIVSSSYTEPPRLELIYEWEKNDSNKE</sequence>
<protein>
    <submittedName>
        <fullName evidence="2">GLPGLI family protein</fullName>
    </submittedName>
</protein>
<reference evidence="2 3" key="1">
    <citation type="submission" date="2017-06" db="EMBL/GenBank/DDBJ databases">
        <authorList>
            <person name="Varghese N."/>
            <person name="Submissions S."/>
        </authorList>
    </citation>
    <scope>NUCLEOTIDE SEQUENCE [LARGE SCALE GENOMIC DNA]</scope>
    <source>
        <strain evidence="2 3">DSM 19840</strain>
    </source>
</reference>
<gene>
    <name evidence="2" type="ORF">SAMN04488009_1623</name>
</gene>
<evidence type="ECO:0000313" key="3">
    <source>
        <dbReference type="Proteomes" id="UP000198337"/>
    </source>
</evidence>
<evidence type="ECO:0000256" key="1">
    <source>
        <dbReference type="SAM" id="Phobius"/>
    </source>
</evidence>
<comment type="caution">
    <text evidence="2">The sequence shown here is derived from an EMBL/GenBank/DDBJ whole genome shotgun (WGS) entry which is preliminary data.</text>
</comment>
<dbReference type="Proteomes" id="UP000198337">
    <property type="component" value="Unassembled WGS sequence"/>
</dbReference>
<dbReference type="RefSeq" id="WP_089260095.1">
    <property type="nucleotide sequence ID" value="NZ_FZNV01000002.1"/>
</dbReference>
<proteinExistence type="predicted"/>
<accession>A0ABY1SG94</accession>
<dbReference type="Pfam" id="PF09697">
    <property type="entry name" value="Porph_ging"/>
    <property type="match status" value="1"/>
</dbReference>
<keyword evidence="1" id="KW-0812">Transmembrane</keyword>
<keyword evidence="3" id="KW-1185">Reference proteome</keyword>
<dbReference type="NCBIfam" id="TIGR01200">
    <property type="entry name" value="GLPGLI"/>
    <property type="match status" value="1"/>
</dbReference>
<organism evidence="2 3">
    <name type="scientific">Maribacter sedimenticola</name>
    <dbReference type="NCBI Taxonomy" id="228956"/>
    <lineage>
        <taxon>Bacteria</taxon>
        <taxon>Pseudomonadati</taxon>
        <taxon>Bacteroidota</taxon>
        <taxon>Flavobacteriia</taxon>
        <taxon>Flavobacteriales</taxon>
        <taxon>Flavobacteriaceae</taxon>
        <taxon>Maribacter</taxon>
    </lineage>
</organism>
<dbReference type="EMBL" id="FZNV01000002">
    <property type="protein sequence ID" value="SNR42837.1"/>
    <property type="molecule type" value="Genomic_DNA"/>
</dbReference>
<feature type="transmembrane region" description="Helical" evidence="1">
    <location>
        <begin position="6"/>
        <end position="28"/>
    </location>
</feature>
<dbReference type="InterPro" id="IPR005901">
    <property type="entry name" value="GLPGLI"/>
</dbReference>
<name>A0ABY1SG94_9FLAO</name>
<keyword evidence="1" id="KW-0472">Membrane</keyword>
<evidence type="ECO:0000313" key="2">
    <source>
        <dbReference type="EMBL" id="SNR42837.1"/>
    </source>
</evidence>
<keyword evidence="1" id="KW-1133">Transmembrane helix</keyword>